<reference evidence="2 3" key="1">
    <citation type="submission" date="2018-04" db="EMBL/GenBank/DDBJ databases">
        <title>Genomic Encyclopedia of Type Strains, Phase IV (KMG-IV): sequencing the most valuable type-strain genomes for metagenomic binning, comparative biology and taxonomic classification.</title>
        <authorList>
            <person name="Goeker M."/>
        </authorList>
    </citation>
    <scope>NUCLEOTIDE SEQUENCE [LARGE SCALE GENOMIC DNA]</scope>
    <source>
        <strain evidence="2 3">DSM 28688</strain>
    </source>
</reference>
<name>A0A2U1CXW6_9GAMM</name>
<dbReference type="OrthoDB" id="6388950at2"/>
<dbReference type="AlphaFoldDB" id="A0A2U1CXW6"/>
<accession>A0A2U1CXW6</accession>
<keyword evidence="1" id="KW-0472">Membrane</keyword>
<keyword evidence="1" id="KW-0812">Transmembrane</keyword>
<gene>
    <name evidence="2" type="ORF">C8D92_1033</name>
</gene>
<sequence>MTPECKDTWLFINSFAPWLSAVGTVVISGVALWLSVRDRKVQLRATLSSGVIPQDDPQVLNFFVYTLSCVNVGPRQVSVTNYHWRYRKYPFTGKLNFWTFPYLDRRVSHMCSKLPKQLSDGEQVLIFHPSDFFAELKQREEFLFADNALVAFYRIMTFNLYVDTSIGKPVKVKVSWKWRRNLWREYKKFITNAGKGRS</sequence>
<protein>
    <submittedName>
        <fullName evidence="2">Uncharacterized protein</fullName>
    </submittedName>
</protein>
<feature type="transmembrane region" description="Helical" evidence="1">
    <location>
        <begin position="15"/>
        <end position="34"/>
    </location>
</feature>
<evidence type="ECO:0000313" key="3">
    <source>
        <dbReference type="Proteomes" id="UP000245887"/>
    </source>
</evidence>
<dbReference type="Proteomes" id="UP000245887">
    <property type="component" value="Unassembled WGS sequence"/>
</dbReference>
<comment type="caution">
    <text evidence="2">The sequence shown here is derived from an EMBL/GenBank/DDBJ whole genome shotgun (WGS) entry which is preliminary data.</text>
</comment>
<keyword evidence="1" id="KW-1133">Transmembrane helix</keyword>
<evidence type="ECO:0000256" key="1">
    <source>
        <dbReference type="SAM" id="Phobius"/>
    </source>
</evidence>
<evidence type="ECO:0000313" key="2">
    <source>
        <dbReference type="EMBL" id="PVY77319.1"/>
    </source>
</evidence>
<organism evidence="2 3">
    <name type="scientific">Tamilnaduibacter salinus</name>
    <dbReference type="NCBI Taxonomy" id="1484056"/>
    <lineage>
        <taxon>Bacteria</taxon>
        <taxon>Pseudomonadati</taxon>
        <taxon>Pseudomonadota</taxon>
        <taxon>Gammaproteobacteria</taxon>
        <taxon>Pseudomonadales</taxon>
        <taxon>Marinobacteraceae</taxon>
        <taxon>Tamilnaduibacter</taxon>
    </lineage>
</organism>
<dbReference type="RefSeq" id="WP_133243105.1">
    <property type="nucleotide sequence ID" value="NZ_QEKQ01000003.1"/>
</dbReference>
<proteinExistence type="predicted"/>
<dbReference type="EMBL" id="QEKQ01000003">
    <property type="protein sequence ID" value="PVY77319.1"/>
    <property type="molecule type" value="Genomic_DNA"/>
</dbReference>